<evidence type="ECO:0000256" key="12">
    <source>
        <dbReference type="SAM" id="SignalP"/>
    </source>
</evidence>
<dbReference type="InterPro" id="IPR013766">
    <property type="entry name" value="Thioredoxin_domain"/>
</dbReference>
<reference evidence="14" key="4">
    <citation type="submission" date="2025-08" db="UniProtKB">
        <authorList>
            <consortium name="Ensembl"/>
        </authorList>
    </citation>
    <scope>IDENTIFICATION</scope>
</reference>
<feature type="signal peptide" evidence="12">
    <location>
        <begin position="1"/>
        <end position="26"/>
    </location>
</feature>
<comment type="function">
    <text evidence="1">Thiol-specific peroxidase that catalyzes the reduction of hydrogen peroxide and organic hydroperoxides to water and alcohols, respectively. Plays a role in cell protection against oxidative stress by detoxifying peroxides and as sensor of hydrogen peroxide-mediated signaling events.</text>
</comment>
<dbReference type="InterPro" id="IPR037944">
    <property type="entry name" value="PRX5-like"/>
</dbReference>
<comment type="similarity">
    <text evidence="2">Belongs to the peroxiredoxin family. Prx5 subfamily.</text>
</comment>
<evidence type="ECO:0000256" key="4">
    <source>
        <dbReference type="ARBA" id="ARBA00014329"/>
    </source>
</evidence>
<dbReference type="GO" id="GO:0005739">
    <property type="term" value="C:mitochondrion"/>
    <property type="evidence" value="ECO:0007669"/>
    <property type="project" value="TreeGrafter"/>
</dbReference>
<reference evidence="15" key="1">
    <citation type="journal article" date="2006" name="Science">
        <title>Ancient noncoding elements conserved in the human genome.</title>
        <authorList>
            <person name="Venkatesh B."/>
            <person name="Kirkness E.F."/>
            <person name="Loh Y.H."/>
            <person name="Halpern A.L."/>
            <person name="Lee A.P."/>
            <person name="Johnson J."/>
            <person name="Dandona N."/>
            <person name="Viswanathan L.D."/>
            <person name="Tay A."/>
            <person name="Venter J.C."/>
            <person name="Strausberg R.L."/>
            <person name="Brenner S."/>
        </authorList>
    </citation>
    <scope>NUCLEOTIDE SEQUENCE [LARGE SCALE GENOMIC DNA]</scope>
</reference>
<dbReference type="InParanoid" id="A0A4W3GBL1"/>
<dbReference type="Proteomes" id="UP000314986">
    <property type="component" value="Unassembled WGS sequence"/>
</dbReference>
<evidence type="ECO:0000256" key="6">
    <source>
        <dbReference type="ARBA" id="ARBA00022862"/>
    </source>
</evidence>
<dbReference type="InterPro" id="IPR036249">
    <property type="entry name" value="Thioredoxin-like_sf"/>
</dbReference>
<proteinExistence type="inferred from homology"/>
<dbReference type="STRING" id="7868.ENSCMIP00000000578"/>
<name>A0A4W3GBL1_CALMI</name>
<evidence type="ECO:0000256" key="10">
    <source>
        <dbReference type="ARBA" id="ARBA00049091"/>
    </source>
</evidence>
<dbReference type="PROSITE" id="PS51352">
    <property type="entry name" value="THIOREDOXIN_2"/>
    <property type="match status" value="1"/>
</dbReference>
<accession>A0A4W3GBL1</accession>
<organism evidence="14 15">
    <name type="scientific">Callorhinchus milii</name>
    <name type="common">Ghost shark</name>
    <dbReference type="NCBI Taxonomy" id="7868"/>
    <lineage>
        <taxon>Eukaryota</taxon>
        <taxon>Metazoa</taxon>
        <taxon>Chordata</taxon>
        <taxon>Craniata</taxon>
        <taxon>Vertebrata</taxon>
        <taxon>Chondrichthyes</taxon>
        <taxon>Holocephali</taxon>
        <taxon>Chimaeriformes</taxon>
        <taxon>Callorhinchidae</taxon>
        <taxon>Callorhinchus</taxon>
    </lineage>
</organism>
<dbReference type="Pfam" id="PF08534">
    <property type="entry name" value="Redoxin"/>
    <property type="match status" value="1"/>
</dbReference>
<keyword evidence="15" id="KW-1185">Reference proteome</keyword>
<evidence type="ECO:0000256" key="8">
    <source>
        <dbReference type="ARBA" id="ARBA00031861"/>
    </source>
</evidence>
<dbReference type="InterPro" id="IPR013740">
    <property type="entry name" value="Redoxin"/>
</dbReference>
<evidence type="ECO:0000259" key="13">
    <source>
        <dbReference type="PROSITE" id="PS51352"/>
    </source>
</evidence>
<dbReference type="GO" id="GO:0005777">
    <property type="term" value="C:peroxisome"/>
    <property type="evidence" value="ECO:0007669"/>
    <property type="project" value="TreeGrafter"/>
</dbReference>
<evidence type="ECO:0000313" key="15">
    <source>
        <dbReference type="Proteomes" id="UP000314986"/>
    </source>
</evidence>
<dbReference type="SUPFAM" id="SSF52833">
    <property type="entry name" value="Thioredoxin-like"/>
    <property type="match status" value="1"/>
</dbReference>
<protein>
    <recommendedName>
        <fullName evidence="4">Peroxiredoxin-5, mitochondrial</fullName>
        <ecNumber evidence="3">1.11.1.24</ecNumber>
    </recommendedName>
    <alternativeName>
        <fullName evidence="8">Peroxiredoxin V</fullName>
    </alternativeName>
    <alternativeName>
        <fullName evidence="9">Thioredoxin-dependent peroxiredoxin 5</fullName>
    </alternativeName>
</protein>
<evidence type="ECO:0000256" key="11">
    <source>
        <dbReference type="PIRSR" id="PIRSR637944-1"/>
    </source>
</evidence>
<feature type="domain" description="Thioredoxin" evidence="13">
    <location>
        <begin position="27"/>
        <end position="114"/>
    </location>
</feature>
<reference evidence="15" key="3">
    <citation type="journal article" date="2014" name="Nature">
        <title>Elephant shark genome provides unique insights into gnathostome evolution.</title>
        <authorList>
            <consortium name="International Elephant Shark Genome Sequencing Consortium"/>
            <person name="Venkatesh B."/>
            <person name="Lee A.P."/>
            <person name="Ravi V."/>
            <person name="Maurya A.K."/>
            <person name="Lian M.M."/>
            <person name="Swann J.B."/>
            <person name="Ohta Y."/>
            <person name="Flajnik M.F."/>
            <person name="Sutoh Y."/>
            <person name="Kasahara M."/>
            <person name="Hoon S."/>
            <person name="Gangu V."/>
            <person name="Roy S.W."/>
            <person name="Irimia M."/>
            <person name="Korzh V."/>
            <person name="Kondrychyn I."/>
            <person name="Lim Z.W."/>
            <person name="Tay B.H."/>
            <person name="Tohari S."/>
            <person name="Kong K.W."/>
            <person name="Ho S."/>
            <person name="Lorente-Galdos B."/>
            <person name="Quilez J."/>
            <person name="Marques-Bonet T."/>
            <person name="Raney B.J."/>
            <person name="Ingham P.W."/>
            <person name="Tay A."/>
            <person name="Hillier L.W."/>
            <person name="Minx P."/>
            <person name="Boehm T."/>
            <person name="Wilson R.K."/>
            <person name="Brenner S."/>
            <person name="Warren W.C."/>
        </authorList>
    </citation>
    <scope>NUCLEOTIDE SEQUENCE [LARGE SCALE GENOMIC DNA]</scope>
</reference>
<keyword evidence="12" id="KW-0732">Signal</keyword>
<dbReference type="PANTHER" id="PTHR10430:SF16">
    <property type="entry name" value="PEROXIREDOXIN-5, MITOCHONDRIAL"/>
    <property type="match status" value="1"/>
</dbReference>
<dbReference type="GO" id="GO:0042744">
    <property type="term" value="P:hydrogen peroxide catabolic process"/>
    <property type="evidence" value="ECO:0007669"/>
    <property type="project" value="TreeGrafter"/>
</dbReference>
<dbReference type="GeneTree" id="ENSGT00390000018173"/>
<dbReference type="Ensembl" id="ENSCMIT00000000624.1">
    <property type="protein sequence ID" value="ENSCMIP00000000578.1"/>
    <property type="gene ID" value="ENSCMIG00000000411.1"/>
</dbReference>
<reference evidence="14" key="5">
    <citation type="submission" date="2025-09" db="UniProtKB">
        <authorList>
            <consortium name="Ensembl"/>
        </authorList>
    </citation>
    <scope>IDENTIFICATION</scope>
</reference>
<dbReference type="GO" id="GO:0008379">
    <property type="term" value="F:thioredoxin peroxidase activity"/>
    <property type="evidence" value="ECO:0007669"/>
    <property type="project" value="InterPro"/>
</dbReference>
<feature type="active site" description="Cysteine sulfenic acid (-SOH) intermediate" evidence="11">
    <location>
        <position position="71"/>
    </location>
</feature>
<evidence type="ECO:0000256" key="3">
    <source>
        <dbReference type="ARBA" id="ARBA00013017"/>
    </source>
</evidence>
<dbReference type="AlphaFoldDB" id="A0A4W3GBL1"/>
<sequence>MLLYIVLPLMMTMTMMTMMMVSRSLGDKVGDKLPAIDLLEGDPHTVVNLAELFKKKKGVLFGVPGAFTPDCHRSHLPSYLQNAEAIKQKGVDIIACVSVNDTFVMAAWGKVNNT</sequence>
<evidence type="ECO:0000256" key="9">
    <source>
        <dbReference type="ARBA" id="ARBA00033191"/>
    </source>
</evidence>
<evidence type="ECO:0000256" key="1">
    <source>
        <dbReference type="ARBA" id="ARBA00003330"/>
    </source>
</evidence>
<dbReference type="PANTHER" id="PTHR10430">
    <property type="entry name" value="PEROXIREDOXIN"/>
    <property type="match status" value="1"/>
</dbReference>
<keyword evidence="7" id="KW-0560">Oxidoreductase</keyword>
<evidence type="ECO:0000256" key="5">
    <source>
        <dbReference type="ARBA" id="ARBA00022559"/>
    </source>
</evidence>
<evidence type="ECO:0000313" key="14">
    <source>
        <dbReference type="Ensembl" id="ENSCMIP00000000578.1"/>
    </source>
</evidence>
<evidence type="ECO:0000256" key="7">
    <source>
        <dbReference type="ARBA" id="ARBA00023002"/>
    </source>
</evidence>
<dbReference type="GO" id="GO:0045454">
    <property type="term" value="P:cell redox homeostasis"/>
    <property type="evidence" value="ECO:0007669"/>
    <property type="project" value="TreeGrafter"/>
</dbReference>
<reference evidence="15" key="2">
    <citation type="journal article" date="2007" name="PLoS Biol.">
        <title>Survey sequencing and comparative analysis of the elephant shark (Callorhinchus milii) genome.</title>
        <authorList>
            <person name="Venkatesh B."/>
            <person name="Kirkness E.F."/>
            <person name="Loh Y.H."/>
            <person name="Halpern A.L."/>
            <person name="Lee A.P."/>
            <person name="Johnson J."/>
            <person name="Dandona N."/>
            <person name="Viswanathan L.D."/>
            <person name="Tay A."/>
            <person name="Venter J.C."/>
            <person name="Strausberg R.L."/>
            <person name="Brenner S."/>
        </authorList>
    </citation>
    <scope>NUCLEOTIDE SEQUENCE [LARGE SCALE GENOMIC DNA]</scope>
</reference>
<keyword evidence="5" id="KW-0575">Peroxidase</keyword>
<feature type="chain" id="PRO_5021352886" description="Peroxiredoxin-5, mitochondrial" evidence="12">
    <location>
        <begin position="27"/>
        <end position="114"/>
    </location>
</feature>
<dbReference type="Gene3D" id="3.40.30.10">
    <property type="entry name" value="Glutaredoxin"/>
    <property type="match status" value="1"/>
</dbReference>
<dbReference type="EC" id="1.11.1.24" evidence="3"/>
<comment type="catalytic activity">
    <reaction evidence="10">
        <text>a hydroperoxide + [thioredoxin]-dithiol = an alcohol + [thioredoxin]-disulfide + H2O</text>
        <dbReference type="Rhea" id="RHEA:62620"/>
        <dbReference type="Rhea" id="RHEA-COMP:10698"/>
        <dbReference type="Rhea" id="RHEA-COMP:10700"/>
        <dbReference type="ChEBI" id="CHEBI:15377"/>
        <dbReference type="ChEBI" id="CHEBI:29950"/>
        <dbReference type="ChEBI" id="CHEBI:30879"/>
        <dbReference type="ChEBI" id="CHEBI:35924"/>
        <dbReference type="ChEBI" id="CHEBI:50058"/>
        <dbReference type="EC" id="1.11.1.24"/>
    </reaction>
</comment>
<evidence type="ECO:0000256" key="2">
    <source>
        <dbReference type="ARBA" id="ARBA00010505"/>
    </source>
</evidence>
<keyword evidence="6" id="KW-0049">Antioxidant</keyword>
<dbReference type="GO" id="GO:0034599">
    <property type="term" value="P:cellular response to oxidative stress"/>
    <property type="evidence" value="ECO:0007669"/>
    <property type="project" value="InterPro"/>
</dbReference>